<protein>
    <submittedName>
        <fullName evidence="1">Predicted protein</fullName>
    </submittedName>
</protein>
<dbReference type="Proteomes" id="UP000001194">
    <property type="component" value="Unassembled WGS sequence"/>
</dbReference>
<evidence type="ECO:0000313" key="1">
    <source>
        <dbReference type="EMBL" id="EDR05909.1"/>
    </source>
</evidence>
<dbReference type="EMBL" id="DS547111">
    <property type="protein sequence ID" value="EDR05909.1"/>
    <property type="molecule type" value="Genomic_DNA"/>
</dbReference>
<dbReference type="KEGG" id="lbc:LACBIDRAFT_329411"/>
<keyword evidence="2" id="KW-1185">Reference proteome</keyword>
<accession>B0DHX6</accession>
<evidence type="ECO:0000313" key="2">
    <source>
        <dbReference type="Proteomes" id="UP000001194"/>
    </source>
</evidence>
<gene>
    <name evidence="1" type="ORF">LACBIDRAFT_329411</name>
</gene>
<dbReference type="RefSeq" id="XP_001883585.1">
    <property type="nucleotide sequence ID" value="XM_001883550.1"/>
</dbReference>
<sequence>MHSEDNGVFLKAYFWSLRSQGLSAAVWTVTRTSPEPGLGIEARFDLKNDKCCCADMFFNLFLDLKNRGLLGTPTEQEEAISRLLWRYSLSWADAVHRTTIRNIDVELGCSSDGCSLGEVVMSQIRDLVETKRQDGGVAFAGMSVSNIIERMGLVIVLTEVPFSSEEICTNQRWVYVAKVRLKSHLPHHTALGPFLNDDPYCRLIVSASTANSSLRFTGDRRAETESSMEI</sequence>
<dbReference type="HOGENOM" id="CLU_1204960_0_0_1"/>
<organism evidence="2">
    <name type="scientific">Laccaria bicolor (strain S238N-H82 / ATCC MYA-4686)</name>
    <name type="common">Bicoloured deceiver</name>
    <name type="synonym">Laccaria laccata var. bicolor</name>
    <dbReference type="NCBI Taxonomy" id="486041"/>
    <lineage>
        <taxon>Eukaryota</taxon>
        <taxon>Fungi</taxon>
        <taxon>Dikarya</taxon>
        <taxon>Basidiomycota</taxon>
        <taxon>Agaricomycotina</taxon>
        <taxon>Agaricomycetes</taxon>
        <taxon>Agaricomycetidae</taxon>
        <taxon>Agaricales</taxon>
        <taxon>Agaricineae</taxon>
        <taxon>Hydnangiaceae</taxon>
        <taxon>Laccaria</taxon>
    </lineage>
</organism>
<dbReference type="AlphaFoldDB" id="B0DHX6"/>
<reference evidence="1 2" key="1">
    <citation type="journal article" date="2008" name="Nature">
        <title>The genome of Laccaria bicolor provides insights into mycorrhizal symbiosis.</title>
        <authorList>
            <person name="Martin F."/>
            <person name="Aerts A."/>
            <person name="Ahren D."/>
            <person name="Brun A."/>
            <person name="Danchin E.G.J."/>
            <person name="Duchaussoy F."/>
            <person name="Gibon J."/>
            <person name="Kohler A."/>
            <person name="Lindquist E."/>
            <person name="Pereda V."/>
            <person name="Salamov A."/>
            <person name="Shapiro H.J."/>
            <person name="Wuyts J."/>
            <person name="Blaudez D."/>
            <person name="Buee M."/>
            <person name="Brokstein P."/>
            <person name="Canbaeck B."/>
            <person name="Cohen D."/>
            <person name="Courty P.E."/>
            <person name="Coutinho P.M."/>
            <person name="Delaruelle C."/>
            <person name="Detter J.C."/>
            <person name="Deveau A."/>
            <person name="DiFazio S."/>
            <person name="Duplessis S."/>
            <person name="Fraissinet-Tachet L."/>
            <person name="Lucic E."/>
            <person name="Frey-Klett P."/>
            <person name="Fourrey C."/>
            <person name="Feussner I."/>
            <person name="Gay G."/>
            <person name="Grimwood J."/>
            <person name="Hoegger P.J."/>
            <person name="Jain P."/>
            <person name="Kilaru S."/>
            <person name="Labbe J."/>
            <person name="Lin Y.C."/>
            <person name="Legue V."/>
            <person name="Le Tacon F."/>
            <person name="Marmeisse R."/>
            <person name="Melayah D."/>
            <person name="Montanini B."/>
            <person name="Muratet M."/>
            <person name="Nehls U."/>
            <person name="Niculita-Hirzel H."/>
            <person name="Oudot-Le Secq M.P."/>
            <person name="Peter M."/>
            <person name="Quesneville H."/>
            <person name="Rajashekar B."/>
            <person name="Reich M."/>
            <person name="Rouhier N."/>
            <person name="Schmutz J."/>
            <person name="Yin T."/>
            <person name="Chalot M."/>
            <person name="Henrissat B."/>
            <person name="Kuees U."/>
            <person name="Lucas S."/>
            <person name="Van de Peer Y."/>
            <person name="Podila G.K."/>
            <person name="Polle A."/>
            <person name="Pukkila P.J."/>
            <person name="Richardson P.M."/>
            <person name="Rouze P."/>
            <person name="Sanders I.R."/>
            <person name="Stajich J.E."/>
            <person name="Tunlid A."/>
            <person name="Tuskan G."/>
            <person name="Grigoriev I.V."/>
        </authorList>
    </citation>
    <scope>NUCLEOTIDE SEQUENCE [LARGE SCALE GENOMIC DNA]</scope>
    <source>
        <strain evidence="2">S238N-H82 / ATCC MYA-4686</strain>
    </source>
</reference>
<dbReference type="InParanoid" id="B0DHX6"/>
<dbReference type="GeneID" id="6079135"/>
<name>B0DHX6_LACBS</name>
<proteinExistence type="predicted"/>